<proteinExistence type="predicted"/>
<keyword evidence="1" id="KW-0175">Coiled coil</keyword>
<organism evidence="3 4">
    <name type="scientific">Setomelanomma holmii</name>
    <dbReference type="NCBI Taxonomy" id="210430"/>
    <lineage>
        <taxon>Eukaryota</taxon>
        <taxon>Fungi</taxon>
        <taxon>Dikarya</taxon>
        <taxon>Ascomycota</taxon>
        <taxon>Pezizomycotina</taxon>
        <taxon>Dothideomycetes</taxon>
        <taxon>Pleosporomycetidae</taxon>
        <taxon>Pleosporales</taxon>
        <taxon>Pleosporineae</taxon>
        <taxon>Phaeosphaeriaceae</taxon>
        <taxon>Setomelanomma</taxon>
    </lineage>
</organism>
<name>A0A9P4HED4_9PLEO</name>
<comment type="caution">
    <text evidence="3">The sequence shown here is derived from an EMBL/GenBank/DDBJ whole genome shotgun (WGS) entry which is preliminary data.</text>
</comment>
<evidence type="ECO:0000313" key="4">
    <source>
        <dbReference type="Proteomes" id="UP000799777"/>
    </source>
</evidence>
<dbReference type="AlphaFoldDB" id="A0A9P4HED4"/>
<dbReference type="InterPro" id="IPR057684">
    <property type="entry name" value="DUF7924"/>
</dbReference>
<reference evidence="3" key="1">
    <citation type="journal article" date="2020" name="Stud. Mycol.">
        <title>101 Dothideomycetes genomes: a test case for predicting lifestyles and emergence of pathogens.</title>
        <authorList>
            <person name="Haridas S."/>
            <person name="Albert R."/>
            <person name="Binder M."/>
            <person name="Bloem J."/>
            <person name="Labutti K."/>
            <person name="Salamov A."/>
            <person name="Andreopoulos B."/>
            <person name="Baker S."/>
            <person name="Barry K."/>
            <person name="Bills G."/>
            <person name="Bluhm B."/>
            <person name="Cannon C."/>
            <person name="Castanera R."/>
            <person name="Culley D."/>
            <person name="Daum C."/>
            <person name="Ezra D."/>
            <person name="Gonzalez J."/>
            <person name="Henrissat B."/>
            <person name="Kuo A."/>
            <person name="Liang C."/>
            <person name="Lipzen A."/>
            <person name="Lutzoni F."/>
            <person name="Magnuson J."/>
            <person name="Mondo S."/>
            <person name="Nolan M."/>
            <person name="Ohm R."/>
            <person name="Pangilinan J."/>
            <person name="Park H.-J."/>
            <person name="Ramirez L."/>
            <person name="Alfaro M."/>
            <person name="Sun H."/>
            <person name="Tritt A."/>
            <person name="Yoshinaga Y."/>
            <person name="Zwiers L.-H."/>
            <person name="Turgeon B."/>
            <person name="Goodwin S."/>
            <person name="Spatafora J."/>
            <person name="Crous P."/>
            <person name="Grigoriev I."/>
        </authorList>
    </citation>
    <scope>NUCLEOTIDE SEQUENCE</scope>
    <source>
        <strain evidence="3">CBS 110217</strain>
    </source>
</reference>
<feature type="domain" description="DUF7924" evidence="2">
    <location>
        <begin position="126"/>
        <end position="307"/>
    </location>
</feature>
<dbReference type="Proteomes" id="UP000799777">
    <property type="component" value="Unassembled WGS sequence"/>
</dbReference>
<evidence type="ECO:0000313" key="3">
    <source>
        <dbReference type="EMBL" id="KAF2031777.1"/>
    </source>
</evidence>
<sequence>MLQLEKGAAKTEESLFEPATNSYSSAKSSAASASAKHTENRYAFNLEFRGYHWKVQQQPANHGEIMAALQKARADELTDEEAKDIICGIAKAENDLVISTMVLPEVLKSGRFLSKSSPYCLVPGASWLTEIPLERLVWSKGGISPPEPDMSMGLRPDAAPESGVLVCKYMGPYFTPIICAPRLWCPFFTIETEIRQNGISPFIRNVHNAAVMMRNLRRIHQDAGDNIEDDFDGKAHVLTLIFARNHIELSCHWSRKKSDLKVEYFVNRLMFWSTSLMVAEAKQMVTYIRNAMDWVREHNRECLEDAIEKLEKKIEAGEAVLDDVVDDEQD</sequence>
<gene>
    <name evidence="3" type="ORF">EK21DRAFT_110669</name>
</gene>
<protein>
    <recommendedName>
        <fullName evidence="2">DUF7924 domain-containing protein</fullName>
    </recommendedName>
</protein>
<accession>A0A9P4HED4</accession>
<dbReference type="Pfam" id="PF25545">
    <property type="entry name" value="DUF7924"/>
    <property type="match status" value="1"/>
</dbReference>
<evidence type="ECO:0000259" key="2">
    <source>
        <dbReference type="Pfam" id="PF25545"/>
    </source>
</evidence>
<evidence type="ECO:0000256" key="1">
    <source>
        <dbReference type="SAM" id="Coils"/>
    </source>
</evidence>
<dbReference type="OrthoDB" id="5427590at2759"/>
<dbReference type="EMBL" id="ML978178">
    <property type="protein sequence ID" value="KAF2031777.1"/>
    <property type="molecule type" value="Genomic_DNA"/>
</dbReference>
<keyword evidence="4" id="KW-1185">Reference proteome</keyword>
<feature type="coiled-coil region" evidence="1">
    <location>
        <begin position="300"/>
        <end position="327"/>
    </location>
</feature>